<feature type="domain" description="FAD-binding" evidence="6">
    <location>
        <begin position="10"/>
        <end position="348"/>
    </location>
</feature>
<keyword evidence="8" id="KW-1185">Reference proteome</keyword>
<dbReference type="GO" id="GO:0071949">
    <property type="term" value="F:FAD binding"/>
    <property type="evidence" value="ECO:0007669"/>
    <property type="project" value="InterPro"/>
</dbReference>
<dbReference type="EMBL" id="WBMS02000020">
    <property type="protein sequence ID" value="MWA03560.1"/>
    <property type="molecule type" value="Genomic_DNA"/>
</dbReference>
<evidence type="ECO:0000256" key="5">
    <source>
        <dbReference type="ARBA" id="ARBA00023033"/>
    </source>
</evidence>
<name>A0A6I4MFB2_9ACTN</name>
<evidence type="ECO:0000256" key="3">
    <source>
        <dbReference type="ARBA" id="ARBA00022827"/>
    </source>
</evidence>
<comment type="caution">
    <text evidence="7">The sequence shown here is derived from an EMBL/GenBank/DDBJ whole genome shotgun (WGS) entry which is preliminary data.</text>
</comment>
<dbReference type="SUPFAM" id="SSF51905">
    <property type="entry name" value="FAD/NAD(P)-binding domain"/>
    <property type="match status" value="1"/>
</dbReference>
<dbReference type="Pfam" id="PF01494">
    <property type="entry name" value="FAD_binding_3"/>
    <property type="match status" value="1"/>
</dbReference>
<evidence type="ECO:0000313" key="8">
    <source>
        <dbReference type="Proteomes" id="UP000462055"/>
    </source>
</evidence>
<keyword evidence="4" id="KW-0560">Oxidoreductase</keyword>
<dbReference type="PRINTS" id="PR00420">
    <property type="entry name" value="RNGMNOXGNASE"/>
</dbReference>
<proteinExistence type="predicted"/>
<evidence type="ECO:0000259" key="6">
    <source>
        <dbReference type="Pfam" id="PF01494"/>
    </source>
</evidence>
<dbReference type="Proteomes" id="UP000462055">
    <property type="component" value="Unassembled WGS sequence"/>
</dbReference>
<organism evidence="7 8">
    <name type="scientific">Actinomadura physcomitrii</name>
    <dbReference type="NCBI Taxonomy" id="2650748"/>
    <lineage>
        <taxon>Bacteria</taxon>
        <taxon>Bacillati</taxon>
        <taxon>Actinomycetota</taxon>
        <taxon>Actinomycetes</taxon>
        <taxon>Streptosporangiales</taxon>
        <taxon>Thermomonosporaceae</taxon>
        <taxon>Actinomadura</taxon>
    </lineage>
</organism>
<dbReference type="AlphaFoldDB" id="A0A6I4MFB2"/>
<dbReference type="Gene3D" id="3.50.50.60">
    <property type="entry name" value="FAD/NAD(P)-binding domain"/>
    <property type="match status" value="1"/>
</dbReference>
<accession>A0A6I4MFB2</accession>
<dbReference type="RefSeq" id="WP_151596102.1">
    <property type="nucleotide sequence ID" value="NZ_WBMS02000020.1"/>
</dbReference>
<reference evidence="7" key="1">
    <citation type="submission" date="2019-12" db="EMBL/GenBank/DDBJ databases">
        <title>Actinomadura physcomitrii sp. nov., a novel actinomycete isolated from moss [Physcomitrium sphaericum (Ludw) Fuernr].</title>
        <authorList>
            <person name="Zhuang X."/>
        </authorList>
    </citation>
    <scope>NUCLEOTIDE SEQUENCE [LARGE SCALE GENOMIC DNA]</scope>
    <source>
        <strain evidence="7">LD22</strain>
    </source>
</reference>
<sequence length="415" mass="45461">MEAVSSRRGRVAVIGAGPAGLATALSVHQAGHEVVLFERYPQARPAGNILNLWPPPIKALGLMGVDVEDLGAPCHSEFRRVDGRRRVAIDLPEDVVRDYGGGFIGLLRPELYERLLAAVPSGTLRVNSRVERFEQDGSGVRVHLDGGEVHEADVLVGADGIDSMVRRTLWGDFPKREHNLHIFGGFTFAEDAGADRGLCIISHDRTVQGSWTSIRHKGRDGFQWWVLTAHDGRTEFTGDLHATATRLAEGFAAPLPQLIAATDPGNVQRWVLRDRKPLKQWSKGRVTLAGDAAHSTSPYAAYGAGMATEDGYFLGRRLAGVDLTDPAAVRTALQAYEEPRKPHTARQSQQAYILGQLFHHAPRPLQAVRDAILDHTPLLQKVVGESSPREILKQLAEIDTAERAFAATRRPRTEP</sequence>
<evidence type="ECO:0000256" key="1">
    <source>
        <dbReference type="ARBA" id="ARBA00001974"/>
    </source>
</evidence>
<dbReference type="InterPro" id="IPR002938">
    <property type="entry name" value="FAD-bd"/>
</dbReference>
<keyword evidence="5" id="KW-0503">Monooxygenase</keyword>
<keyword evidence="3" id="KW-0274">FAD</keyword>
<protein>
    <submittedName>
        <fullName evidence="7">NAD(P)-binding protein</fullName>
    </submittedName>
</protein>
<gene>
    <name evidence="7" type="ORF">F8568_024885</name>
</gene>
<dbReference type="InterPro" id="IPR050493">
    <property type="entry name" value="FAD-dep_Monooxygenase_BioMet"/>
</dbReference>
<dbReference type="InterPro" id="IPR036188">
    <property type="entry name" value="FAD/NAD-bd_sf"/>
</dbReference>
<evidence type="ECO:0000256" key="2">
    <source>
        <dbReference type="ARBA" id="ARBA00022630"/>
    </source>
</evidence>
<dbReference type="PANTHER" id="PTHR13789:SF318">
    <property type="entry name" value="GERANYLGERANYL DIPHOSPHATE REDUCTASE"/>
    <property type="match status" value="1"/>
</dbReference>
<evidence type="ECO:0000256" key="4">
    <source>
        <dbReference type="ARBA" id="ARBA00023002"/>
    </source>
</evidence>
<dbReference type="PANTHER" id="PTHR13789">
    <property type="entry name" value="MONOOXYGENASE"/>
    <property type="match status" value="1"/>
</dbReference>
<evidence type="ECO:0000313" key="7">
    <source>
        <dbReference type="EMBL" id="MWA03560.1"/>
    </source>
</evidence>
<comment type="cofactor">
    <cofactor evidence="1">
        <name>FAD</name>
        <dbReference type="ChEBI" id="CHEBI:57692"/>
    </cofactor>
</comment>
<keyword evidence="2" id="KW-0285">Flavoprotein</keyword>
<dbReference type="GO" id="GO:0004497">
    <property type="term" value="F:monooxygenase activity"/>
    <property type="evidence" value="ECO:0007669"/>
    <property type="project" value="UniProtKB-KW"/>
</dbReference>